<dbReference type="PROSITE" id="PS50404">
    <property type="entry name" value="GST_NTER"/>
    <property type="match status" value="1"/>
</dbReference>
<dbReference type="InterPro" id="IPR051548">
    <property type="entry name" value="Grx-like_ET"/>
</dbReference>
<accession>A0AAV3S5Q6</accession>
<proteinExistence type="predicted"/>
<dbReference type="GO" id="GO:0009055">
    <property type="term" value="F:electron transfer activity"/>
    <property type="evidence" value="ECO:0007669"/>
    <property type="project" value="TreeGrafter"/>
</dbReference>
<protein>
    <submittedName>
        <fullName evidence="2">Glutaredoxin</fullName>
    </submittedName>
</protein>
<dbReference type="InterPro" id="IPR036249">
    <property type="entry name" value="Thioredoxin-like_sf"/>
</dbReference>
<gene>
    <name evidence="2" type="ORF">GCM10009066_11210</name>
</gene>
<name>A0AAV3S5Q6_9EURY</name>
<dbReference type="Proteomes" id="UP001500837">
    <property type="component" value="Unassembled WGS sequence"/>
</dbReference>
<dbReference type="PROSITE" id="PS51354">
    <property type="entry name" value="GLUTAREDOXIN_2"/>
    <property type="match status" value="1"/>
</dbReference>
<keyword evidence="3" id="KW-1185">Reference proteome</keyword>
<dbReference type="AlphaFoldDB" id="A0AAV3S5Q6"/>
<evidence type="ECO:0000313" key="3">
    <source>
        <dbReference type="Proteomes" id="UP001500837"/>
    </source>
</evidence>
<dbReference type="Gene3D" id="3.40.30.10">
    <property type="entry name" value="Glutaredoxin"/>
    <property type="match status" value="1"/>
</dbReference>
<dbReference type="Pfam" id="PF13417">
    <property type="entry name" value="GST_N_3"/>
    <property type="match status" value="1"/>
</dbReference>
<comment type="caution">
    <text evidence="2">The sequence shown here is derived from an EMBL/GenBank/DDBJ whole genome shotgun (WGS) entry which is preliminary data.</text>
</comment>
<evidence type="ECO:0000259" key="1">
    <source>
        <dbReference type="PROSITE" id="PS50404"/>
    </source>
</evidence>
<dbReference type="PANTHER" id="PTHR34386">
    <property type="entry name" value="GLUTAREDOXIN"/>
    <property type="match status" value="1"/>
</dbReference>
<dbReference type="GO" id="GO:0045454">
    <property type="term" value="P:cell redox homeostasis"/>
    <property type="evidence" value="ECO:0007669"/>
    <property type="project" value="TreeGrafter"/>
</dbReference>
<sequence length="92" mass="10174">MTVATDEVTMTVALYALEGCPHCERVHDALDDHGIDYETVWTAGLHSERDEVKRVSGQRAVPVIVDDERGVTMPESANICQYVERTLAEAEA</sequence>
<evidence type="ECO:0000313" key="2">
    <source>
        <dbReference type="EMBL" id="GAA0298794.1"/>
    </source>
</evidence>
<dbReference type="InterPro" id="IPR011767">
    <property type="entry name" value="GLR_AS"/>
</dbReference>
<dbReference type="InterPro" id="IPR004045">
    <property type="entry name" value="Glutathione_S-Trfase_N"/>
</dbReference>
<organism evidence="2 3">
    <name type="scientific">Halarchaeum salinum</name>
    <dbReference type="NCBI Taxonomy" id="489912"/>
    <lineage>
        <taxon>Archaea</taxon>
        <taxon>Methanobacteriati</taxon>
        <taxon>Methanobacteriota</taxon>
        <taxon>Stenosarchaea group</taxon>
        <taxon>Halobacteria</taxon>
        <taxon>Halobacteriales</taxon>
        <taxon>Halobacteriaceae</taxon>
    </lineage>
</organism>
<dbReference type="SUPFAM" id="SSF52833">
    <property type="entry name" value="Thioredoxin-like"/>
    <property type="match status" value="1"/>
</dbReference>
<reference evidence="2 3" key="1">
    <citation type="journal article" date="2019" name="Int. J. Syst. Evol. Microbiol.">
        <title>The Global Catalogue of Microorganisms (GCM) 10K type strain sequencing project: providing services to taxonomists for standard genome sequencing and annotation.</title>
        <authorList>
            <consortium name="The Broad Institute Genomics Platform"/>
            <consortium name="The Broad Institute Genome Sequencing Center for Infectious Disease"/>
            <person name="Wu L."/>
            <person name="Ma J."/>
        </authorList>
    </citation>
    <scope>NUCLEOTIDE SEQUENCE [LARGE SCALE GENOMIC DNA]</scope>
    <source>
        <strain evidence="2 3">JCM 16330</strain>
    </source>
</reference>
<dbReference type="PROSITE" id="PS00195">
    <property type="entry name" value="GLUTAREDOXIN_1"/>
    <property type="match status" value="1"/>
</dbReference>
<dbReference type="EMBL" id="BAAABL010000042">
    <property type="protein sequence ID" value="GAA0298794.1"/>
    <property type="molecule type" value="Genomic_DNA"/>
</dbReference>
<dbReference type="CDD" id="cd00570">
    <property type="entry name" value="GST_N_family"/>
    <property type="match status" value="1"/>
</dbReference>
<dbReference type="PANTHER" id="PTHR34386:SF1">
    <property type="entry name" value="GLUTAREDOXIN-LIKE PROTEIN NRDH"/>
    <property type="match status" value="1"/>
</dbReference>
<feature type="domain" description="GST N-terminal" evidence="1">
    <location>
        <begin position="10"/>
        <end position="91"/>
    </location>
</feature>